<dbReference type="InterPro" id="IPR011006">
    <property type="entry name" value="CheY-like_superfamily"/>
</dbReference>
<dbReference type="SUPFAM" id="SSF52172">
    <property type="entry name" value="CheY-like"/>
    <property type="match status" value="1"/>
</dbReference>
<dbReference type="Gene3D" id="3.40.50.2300">
    <property type="match status" value="1"/>
</dbReference>
<evidence type="ECO:0000313" key="4">
    <source>
        <dbReference type="EMBL" id="AWZ39402.1"/>
    </source>
</evidence>
<keyword evidence="1" id="KW-0597">Phosphoprotein</keyword>
<dbReference type="Proteomes" id="UP000250153">
    <property type="component" value="Chromosome"/>
</dbReference>
<dbReference type="SMART" id="SM00448">
    <property type="entry name" value="REC"/>
    <property type="match status" value="1"/>
</dbReference>
<dbReference type="InterPro" id="IPR007492">
    <property type="entry name" value="LytTR_DNA-bd_dom"/>
</dbReference>
<keyword evidence="6" id="KW-1185">Reference proteome</keyword>
<evidence type="ECO:0000256" key="1">
    <source>
        <dbReference type="PROSITE-ProRule" id="PRU00169"/>
    </source>
</evidence>
<dbReference type="AlphaFoldDB" id="A0AAD0KZX2"/>
<dbReference type="InterPro" id="IPR046947">
    <property type="entry name" value="LytR-like"/>
</dbReference>
<name>A0AAD0KZX2_9LACO</name>
<gene>
    <name evidence="5" type="ORF">CPQ89_00550</name>
    <name evidence="4" type="ORF">CPS94_10965</name>
</gene>
<dbReference type="PANTHER" id="PTHR37299">
    <property type="entry name" value="TRANSCRIPTIONAL REGULATOR-RELATED"/>
    <property type="match status" value="1"/>
</dbReference>
<feature type="modified residue" description="4-aspartylphosphate" evidence="1">
    <location>
        <position position="60"/>
    </location>
</feature>
<dbReference type="EMBL" id="CP023565">
    <property type="protein sequence ID" value="AWZ39402.1"/>
    <property type="molecule type" value="Genomic_DNA"/>
</dbReference>
<evidence type="ECO:0000259" key="2">
    <source>
        <dbReference type="PROSITE" id="PS50110"/>
    </source>
</evidence>
<evidence type="ECO:0000259" key="3">
    <source>
        <dbReference type="PROSITE" id="PS50930"/>
    </source>
</evidence>
<dbReference type="Pfam" id="PF00072">
    <property type="entry name" value="Response_reg"/>
    <property type="match status" value="1"/>
</dbReference>
<feature type="domain" description="Response regulatory" evidence="2">
    <location>
        <begin position="3"/>
        <end position="123"/>
    </location>
</feature>
<dbReference type="Proteomes" id="UP000250143">
    <property type="component" value="Chromosome"/>
</dbReference>
<dbReference type="GO" id="GO:0003677">
    <property type="term" value="F:DNA binding"/>
    <property type="evidence" value="ECO:0007669"/>
    <property type="project" value="UniProtKB-KW"/>
</dbReference>
<dbReference type="Gene3D" id="2.40.50.1020">
    <property type="entry name" value="LytTr DNA-binding domain"/>
    <property type="match status" value="1"/>
</dbReference>
<evidence type="ECO:0000313" key="5">
    <source>
        <dbReference type="EMBL" id="AWZ39626.1"/>
    </source>
</evidence>
<protein>
    <submittedName>
        <fullName evidence="4">DNA-binding response regulator</fullName>
    </submittedName>
</protein>
<sequence length="242" mass="28694">MYKIAICDDNVEQTGITEKIILDFFATIDRKIEIDVFFKPETLLNVMSEPKNNYQLIFLDIEMQGINGIEVAKRLRALEKEFLLVFITGYDNYMLESFEVLPFRYVLKPIDSEKMEPILQQLVFELDHHNQYLFYKIGKQHYQLRIRDIVVISSELGRKVKVRSVDESEIEFYFKLKELLKILPSSYFFQVNRGVIINLNYITGIIGDQITLINEKVVYISRRNRQDFKKAYTKFIERCTGI</sequence>
<dbReference type="RefSeq" id="WP_112193228.1">
    <property type="nucleotide sequence ID" value="NZ_CP023565.1"/>
</dbReference>
<organism evidence="4 7">
    <name type="scientific">Ligilactobacillus murinus</name>
    <dbReference type="NCBI Taxonomy" id="1622"/>
    <lineage>
        <taxon>Bacteria</taxon>
        <taxon>Bacillati</taxon>
        <taxon>Bacillota</taxon>
        <taxon>Bacilli</taxon>
        <taxon>Lactobacillales</taxon>
        <taxon>Lactobacillaceae</taxon>
        <taxon>Ligilactobacillus</taxon>
    </lineage>
</organism>
<dbReference type="KEGG" id="lmur:CPS94_10965"/>
<reference evidence="6 7" key="1">
    <citation type="submission" date="2017-09" db="EMBL/GenBank/DDBJ databases">
        <title>Predominant Lactobacillus spp. isolated from feces of mice subjected to short-term calorie restriction.</title>
        <authorList>
            <person name="Zhang C."/>
            <person name="Zhao L."/>
            <person name="Pan F."/>
        </authorList>
    </citation>
    <scope>NUCLEOTIDE SEQUENCE [LARGE SCALE GENOMIC DNA]</scope>
    <source>
        <strain evidence="5 6">CR141</strain>
        <strain evidence="4 7">CR147</strain>
    </source>
</reference>
<dbReference type="Pfam" id="PF04397">
    <property type="entry name" value="LytTR"/>
    <property type="match status" value="1"/>
</dbReference>
<dbReference type="SMART" id="SM00850">
    <property type="entry name" value="LytTR"/>
    <property type="match status" value="1"/>
</dbReference>
<keyword evidence="4" id="KW-0238">DNA-binding</keyword>
<feature type="domain" description="HTH LytTR-type" evidence="3">
    <location>
        <begin position="133"/>
        <end position="234"/>
    </location>
</feature>
<dbReference type="GO" id="GO:0000156">
    <property type="term" value="F:phosphorelay response regulator activity"/>
    <property type="evidence" value="ECO:0007669"/>
    <property type="project" value="InterPro"/>
</dbReference>
<dbReference type="GeneID" id="48467674"/>
<dbReference type="PROSITE" id="PS50110">
    <property type="entry name" value="RESPONSE_REGULATORY"/>
    <property type="match status" value="1"/>
</dbReference>
<proteinExistence type="predicted"/>
<dbReference type="InterPro" id="IPR001789">
    <property type="entry name" value="Sig_transdc_resp-reg_receiver"/>
</dbReference>
<accession>A0AAD0KZX2</accession>
<dbReference type="EMBL" id="CP023566">
    <property type="protein sequence ID" value="AWZ39626.1"/>
    <property type="molecule type" value="Genomic_DNA"/>
</dbReference>
<dbReference type="PANTHER" id="PTHR37299:SF1">
    <property type="entry name" value="STAGE 0 SPORULATION PROTEIN A HOMOLOG"/>
    <property type="match status" value="1"/>
</dbReference>
<evidence type="ECO:0000313" key="7">
    <source>
        <dbReference type="Proteomes" id="UP000250153"/>
    </source>
</evidence>
<evidence type="ECO:0000313" key="6">
    <source>
        <dbReference type="Proteomes" id="UP000250143"/>
    </source>
</evidence>
<dbReference type="PROSITE" id="PS50930">
    <property type="entry name" value="HTH_LYTTR"/>
    <property type="match status" value="1"/>
</dbReference>